<reference evidence="2 3" key="1">
    <citation type="journal article" date="2010" name="Nature">
        <title>The Ectocarpus genome and the independent evolution of multicellularity in brown algae.</title>
        <authorList>
            <person name="Cock J.M."/>
            <person name="Sterck L."/>
            <person name="Rouze P."/>
            <person name="Scornet D."/>
            <person name="Allen A.E."/>
            <person name="Amoutzias G."/>
            <person name="Anthouard V."/>
            <person name="Artiguenave F."/>
            <person name="Aury J.M."/>
            <person name="Badger J.H."/>
            <person name="Beszteri B."/>
            <person name="Billiau K."/>
            <person name="Bonnet E."/>
            <person name="Bothwell J.H."/>
            <person name="Bowler C."/>
            <person name="Boyen C."/>
            <person name="Brownlee C."/>
            <person name="Carrano C.J."/>
            <person name="Charrier B."/>
            <person name="Cho G.Y."/>
            <person name="Coelho S.M."/>
            <person name="Collen J."/>
            <person name="Corre E."/>
            <person name="Da Silva C."/>
            <person name="Delage L."/>
            <person name="Delaroque N."/>
            <person name="Dittami S.M."/>
            <person name="Doulbeau S."/>
            <person name="Elias M."/>
            <person name="Farnham G."/>
            <person name="Gachon C.M."/>
            <person name="Gschloessl B."/>
            <person name="Heesch S."/>
            <person name="Jabbari K."/>
            <person name="Jubin C."/>
            <person name="Kawai H."/>
            <person name="Kimura K."/>
            <person name="Kloareg B."/>
            <person name="Kupper F.C."/>
            <person name="Lang D."/>
            <person name="Le Bail A."/>
            <person name="Leblanc C."/>
            <person name="Lerouge P."/>
            <person name="Lohr M."/>
            <person name="Lopez P.J."/>
            <person name="Martens C."/>
            <person name="Maumus F."/>
            <person name="Michel G."/>
            <person name="Miranda-Saavedra D."/>
            <person name="Morales J."/>
            <person name="Moreau H."/>
            <person name="Motomura T."/>
            <person name="Nagasato C."/>
            <person name="Napoli C.A."/>
            <person name="Nelson D.R."/>
            <person name="Nyvall-Collen P."/>
            <person name="Peters A.F."/>
            <person name="Pommier C."/>
            <person name="Potin P."/>
            <person name="Poulain J."/>
            <person name="Quesneville H."/>
            <person name="Read B."/>
            <person name="Rensing S.A."/>
            <person name="Ritter A."/>
            <person name="Rousvoal S."/>
            <person name="Samanta M."/>
            <person name="Samson G."/>
            <person name="Schroeder D.C."/>
            <person name="Segurens B."/>
            <person name="Strittmatter M."/>
            <person name="Tonon T."/>
            <person name="Tregear J.W."/>
            <person name="Valentin K."/>
            <person name="von Dassow P."/>
            <person name="Yamagishi T."/>
            <person name="Van de Peer Y."/>
            <person name="Wincker P."/>
        </authorList>
    </citation>
    <scope>NUCLEOTIDE SEQUENCE [LARGE SCALE GENOMIC DNA]</scope>
    <source>
        <strain evidence="3">Ec32 / CCAP1310/4</strain>
    </source>
</reference>
<dbReference type="InterPro" id="IPR011990">
    <property type="entry name" value="TPR-like_helical_dom_sf"/>
</dbReference>
<evidence type="ECO:0000313" key="2">
    <source>
        <dbReference type="EMBL" id="CBJ28820.1"/>
    </source>
</evidence>
<feature type="region of interest" description="Disordered" evidence="1">
    <location>
        <begin position="191"/>
        <end position="214"/>
    </location>
</feature>
<organism evidence="2 3">
    <name type="scientific">Ectocarpus siliculosus</name>
    <name type="common">Brown alga</name>
    <name type="synonym">Conferva siliculosa</name>
    <dbReference type="NCBI Taxonomy" id="2880"/>
    <lineage>
        <taxon>Eukaryota</taxon>
        <taxon>Sar</taxon>
        <taxon>Stramenopiles</taxon>
        <taxon>Ochrophyta</taxon>
        <taxon>PX clade</taxon>
        <taxon>Phaeophyceae</taxon>
        <taxon>Ectocarpales</taxon>
        <taxon>Ectocarpaceae</taxon>
        <taxon>Ectocarpus</taxon>
    </lineage>
</organism>
<accession>D7FIK2</accession>
<protein>
    <submittedName>
        <fullName evidence="2">Uncharacterized protein</fullName>
    </submittedName>
</protein>
<name>D7FIK2_ECTSI</name>
<dbReference type="InParanoid" id="D7FIK2"/>
<gene>
    <name evidence="2" type="ORF">Esi_0122_0011</name>
</gene>
<feature type="region of interest" description="Disordered" evidence="1">
    <location>
        <begin position="357"/>
        <end position="429"/>
    </location>
</feature>
<evidence type="ECO:0000256" key="1">
    <source>
        <dbReference type="SAM" id="MobiDB-lite"/>
    </source>
</evidence>
<dbReference type="Proteomes" id="UP000002630">
    <property type="component" value="Linkage Group LG20"/>
</dbReference>
<feature type="region of interest" description="Disordered" evidence="1">
    <location>
        <begin position="288"/>
        <end position="322"/>
    </location>
</feature>
<dbReference type="SUPFAM" id="SSF48452">
    <property type="entry name" value="TPR-like"/>
    <property type="match status" value="1"/>
</dbReference>
<dbReference type="Gene3D" id="1.25.40.10">
    <property type="entry name" value="Tetratricopeptide repeat domain"/>
    <property type="match status" value="1"/>
</dbReference>
<feature type="compositionally biased region" description="Basic and acidic residues" evidence="1">
    <location>
        <begin position="298"/>
        <end position="322"/>
    </location>
</feature>
<dbReference type="AlphaFoldDB" id="D7FIK2"/>
<dbReference type="EMBL" id="FN649745">
    <property type="protein sequence ID" value="CBJ28820.1"/>
    <property type="molecule type" value="Genomic_DNA"/>
</dbReference>
<dbReference type="EMBL" id="FN647890">
    <property type="protein sequence ID" value="CBJ28820.1"/>
    <property type="molecule type" value="Genomic_DNA"/>
</dbReference>
<feature type="compositionally biased region" description="Acidic residues" evidence="1">
    <location>
        <begin position="197"/>
        <end position="211"/>
    </location>
</feature>
<feature type="compositionally biased region" description="Basic residues" evidence="1">
    <location>
        <begin position="413"/>
        <end position="422"/>
    </location>
</feature>
<proteinExistence type="predicted"/>
<dbReference type="OrthoDB" id="207024at2759"/>
<keyword evidence="3" id="KW-1185">Reference proteome</keyword>
<evidence type="ECO:0000313" key="3">
    <source>
        <dbReference type="Proteomes" id="UP000002630"/>
    </source>
</evidence>
<sequence>MHSVGERVRVSTGPGKSCRGLILCVGSTEEGNPTYDVLLQSPDPTSTAIATASSPSSITADARQEEDATERELTGLSASSLSTLQPFELDQSTEDIQAVAEAEVVLAAERLKDGGNTLFKLGDTDAAAEMFARVLRTLERAPVVGATVLVRVPNGATSTCYRSGMVSDANEDDGPCPTYDVIYDETAVKSAAGGNEEQQEGEEEDDEEDGVSPDRVLGVPLSPCVWCAARLNLARCSFRRGRHEEVVEACTLVLSLARLTMGQKKRPREERAKLRAHCLTALRMRGGSHLAQHHVGQARKDARSMVRSSGDEESRAQATRFEAEVERKAKTLLKTNRKLAKDVTRWVDASMAKHEEGCLKTVDEAPPPPPAPRSGEGRGDGGVEESQGGPAERRRRTPSPQGLVGGGETYGQGRRRTRRRWPGKLWPGEGWCHFQL</sequence>